<dbReference type="Proteomes" id="UP001243989">
    <property type="component" value="Unassembled WGS sequence"/>
</dbReference>
<dbReference type="RefSeq" id="XP_060441063.1">
    <property type="nucleotide sequence ID" value="XM_060596550.1"/>
</dbReference>
<dbReference type="AlphaFoldDB" id="A0AAJ0ECV0"/>
<gene>
    <name evidence="1" type="ORF">BDP81DRAFT_98444</name>
</gene>
<dbReference type="EMBL" id="JAHMHQ010000021">
    <property type="protein sequence ID" value="KAK1625068.1"/>
    <property type="molecule type" value="Genomic_DNA"/>
</dbReference>
<name>A0AAJ0ECV0_9PEZI</name>
<evidence type="ECO:0000313" key="2">
    <source>
        <dbReference type="Proteomes" id="UP001243989"/>
    </source>
</evidence>
<dbReference type="GeneID" id="85481412"/>
<reference evidence="1" key="1">
    <citation type="submission" date="2021-06" db="EMBL/GenBank/DDBJ databases">
        <title>Comparative genomics, transcriptomics and evolutionary studies reveal genomic signatures of adaptation to plant cell wall in hemibiotrophic fungi.</title>
        <authorList>
            <consortium name="DOE Joint Genome Institute"/>
            <person name="Baroncelli R."/>
            <person name="Diaz J.F."/>
            <person name="Benocci T."/>
            <person name="Peng M."/>
            <person name="Battaglia E."/>
            <person name="Haridas S."/>
            <person name="Andreopoulos W."/>
            <person name="Labutti K."/>
            <person name="Pangilinan J."/>
            <person name="Floch G.L."/>
            <person name="Makela M.R."/>
            <person name="Henrissat B."/>
            <person name="Grigoriev I.V."/>
            <person name="Crouch J.A."/>
            <person name="De Vries R.P."/>
            <person name="Sukno S.A."/>
            <person name="Thon M.R."/>
        </authorList>
    </citation>
    <scope>NUCLEOTIDE SEQUENCE</scope>
    <source>
        <strain evidence="1">CBS 102054</strain>
    </source>
</reference>
<proteinExistence type="predicted"/>
<comment type="caution">
    <text evidence="1">The sequence shown here is derived from an EMBL/GenBank/DDBJ whole genome shotgun (WGS) entry which is preliminary data.</text>
</comment>
<evidence type="ECO:0000313" key="1">
    <source>
        <dbReference type="EMBL" id="KAK1625068.1"/>
    </source>
</evidence>
<organism evidence="1 2">
    <name type="scientific">Colletotrichum phormii</name>
    <dbReference type="NCBI Taxonomy" id="359342"/>
    <lineage>
        <taxon>Eukaryota</taxon>
        <taxon>Fungi</taxon>
        <taxon>Dikarya</taxon>
        <taxon>Ascomycota</taxon>
        <taxon>Pezizomycotina</taxon>
        <taxon>Sordariomycetes</taxon>
        <taxon>Hypocreomycetidae</taxon>
        <taxon>Glomerellales</taxon>
        <taxon>Glomerellaceae</taxon>
        <taxon>Colletotrichum</taxon>
        <taxon>Colletotrichum acutatum species complex</taxon>
    </lineage>
</organism>
<accession>A0AAJ0ECV0</accession>
<keyword evidence="2" id="KW-1185">Reference proteome</keyword>
<protein>
    <submittedName>
        <fullName evidence="1">Uncharacterized protein</fullName>
    </submittedName>
</protein>
<sequence length="167" mass="18328">MHLHAVLAPAKLAQGGRATWSFSRPAILGNLIEACLGLPNLVPQSHGAPGWPRLTQTTTRPTQSTVYRLATDAAHVLSEQGFHRMLAMILDLFTLRPFAAQPTPVYRHISHTCEYDNIRVVRTRTSQPNGINGAGPGQRAADHYPNIAEILHHLNVGRLCDSRTCLT</sequence>